<evidence type="ECO:0000313" key="3">
    <source>
        <dbReference type="Proteomes" id="UP000324222"/>
    </source>
</evidence>
<dbReference type="AlphaFoldDB" id="A0A5B7GP50"/>
<feature type="region of interest" description="Disordered" evidence="1">
    <location>
        <begin position="1"/>
        <end position="38"/>
    </location>
</feature>
<feature type="region of interest" description="Disordered" evidence="1">
    <location>
        <begin position="87"/>
        <end position="110"/>
    </location>
</feature>
<protein>
    <submittedName>
        <fullName evidence="2">Uncharacterized protein</fullName>
    </submittedName>
</protein>
<evidence type="ECO:0000256" key="1">
    <source>
        <dbReference type="SAM" id="MobiDB-lite"/>
    </source>
</evidence>
<accession>A0A5B7GP50</accession>
<gene>
    <name evidence="2" type="ORF">E2C01_052776</name>
</gene>
<comment type="caution">
    <text evidence="2">The sequence shown here is derived from an EMBL/GenBank/DDBJ whole genome shotgun (WGS) entry which is preliminary data.</text>
</comment>
<feature type="compositionally biased region" description="Basic and acidic residues" evidence="1">
    <location>
        <begin position="29"/>
        <end position="38"/>
    </location>
</feature>
<sequence>MTASRRDIDGGGGVRWLSSGVSPANPEARVQRGKECSETRPRTYFATATADVPPLSVPARLAPLGSPLSLRAPPCFIGSLFTRSVAPRSHDTQDGAALSRGRLMLEGSSV</sequence>
<evidence type="ECO:0000313" key="2">
    <source>
        <dbReference type="EMBL" id="MPC58768.1"/>
    </source>
</evidence>
<reference evidence="2 3" key="1">
    <citation type="submission" date="2019-05" db="EMBL/GenBank/DDBJ databases">
        <title>Another draft genome of Portunus trituberculatus and its Hox gene families provides insights of decapod evolution.</title>
        <authorList>
            <person name="Jeong J.-H."/>
            <person name="Song I."/>
            <person name="Kim S."/>
            <person name="Choi T."/>
            <person name="Kim D."/>
            <person name="Ryu S."/>
            <person name="Kim W."/>
        </authorList>
    </citation>
    <scope>NUCLEOTIDE SEQUENCE [LARGE SCALE GENOMIC DNA]</scope>
    <source>
        <tissue evidence="2">Muscle</tissue>
    </source>
</reference>
<dbReference type="Proteomes" id="UP000324222">
    <property type="component" value="Unassembled WGS sequence"/>
</dbReference>
<organism evidence="2 3">
    <name type="scientific">Portunus trituberculatus</name>
    <name type="common">Swimming crab</name>
    <name type="synonym">Neptunus trituberculatus</name>
    <dbReference type="NCBI Taxonomy" id="210409"/>
    <lineage>
        <taxon>Eukaryota</taxon>
        <taxon>Metazoa</taxon>
        <taxon>Ecdysozoa</taxon>
        <taxon>Arthropoda</taxon>
        <taxon>Crustacea</taxon>
        <taxon>Multicrustacea</taxon>
        <taxon>Malacostraca</taxon>
        <taxon>Eumalacostraca</taxon>
        <taxon>Eucarida</taxon>
        <taxon>Decapoda</taxon>
        <taxon>Pleocyemata</taxon>
        <taxon>Brachyura</taxon>
        <taxon>Eubrachyura</taxon>
        <taxon>Portunoidea</taxon>
        <taxon>Portunidae</taxon>
        <taxon>Portuninae</taxon>
        <taxon>Portunus</taxon>
    </lineage>
</organism>
<keyword evidence="3" id="KW-1185">Reference proteome</keyword>
<dbReference type="EMBL" id="VSRR010015974">
    <property type="protein sequence ID" value="MPC58768.1"/>
    <property type="molecule type" value="Genomic_DNA"/>
</dbReference>
<proteinExistence type="predicted"/>
<name>A0A5B7GP50_PORTR</name>